<gene>
    <name evidence="2" type="ORF">EJB05_52114</name>
</gene>
<comment type="caution">
    <text evidence="2">The sequence shown here is derived from an EMBL/GenBank/DDBJ whole genome shotgun (WGS) entry which is preliminary data.</text>
</comment>
<name>A0A5J9STX2_9POAL</name>
<dbReference type="Proteomes" id="UP000324897">
    <property type="component" value="Unassembled WGS sequence"/>
</dbReference>
<keyword evidence="3" id="KW-1185">Reference proteome</keyword>
<dbReference type="AlphaFoldDB" id="A0A5J9STX2"/>
<evidence type="ECO:0000313" key="2">
    <source>
        <dbReference type="EMBL" id="TVU02399.1"/>
    </source>
</evidence>
<evidence type="ECO:0000256" key="1">
    <source>
        <dbReference type="SAM" id="MobiDB-lite"/>
    </source>
</evidence>
<reference evidence="2 3" key="1">
    <citation type="journal article" date="2019" name="Sci. Rep.">
        <title>A high-quality genome of Eragrostis curvula grass provides insights into Poaceae evolution and supports new strategies to enhance forage quality.</title>
        <authorList>
            <person name="Carballo J."/>
            <person name="Santos B.A.C.M."/>
            <person name="Zappacosta D."/>
            <person name="Garbus I."/>
            <person name="Selva J.P."/>
            <person name="Gallo C.A."/>
            <person name="Diaz A."/>
            <person name="Albertini E."/>
            <person name="Caccamo M."/>
            <person name="Echenique V."/>
        </authorList>
    </citation>
    <scope>NUCLEOTIDE SEQUENCE [LARGE SCALE GENOMIC DNA]</scope>
    <source>
        <strain evidence="3">cv. Victoria</strain>
        <tissue evidence="2">Leaf</tissue>
    </source>
</reference>
<proteinExistence type="predicted"/>
<protein>
    <submittedName>
        <fullName evidence="2">Uncharacterized protein</fullName>
    </submittedName>
</protein>
<evidence type="ECO:0000313" key="3">
    <source>
        <dbReference type="Proteomes" id="UP000324897"/>
    </source>
</evidence>
<organism evidence="2 3">
    <name type="scientific">Eragrostis curvula</name>
    <name type="common">weeping love grass</name>
    <dbReference type="NCBI Taxonomy" id="38414"/>
    <lineage>
        <taxon>Eukaryota</taxon>
        <taxon>Viridiplantae</taxon>
        <taxon>Streptophyta</taxon>
        <taxon>Embryophyta</taxon>
        <taxon>Tracheophyta</taxon>
        <taxon>Spermatophyta</taxon>
        <taxon>Magnoliopsida</taxon>
        <taxon>Liliopsida</taxon>
        <taxon>Poales</taxon>
        <taxon>Poaceae</taxon>
        <taxon>PACMAD clade</taxon>
        <taxon>Chloridoideae</taxon>
        <taxon>Eragrostideae</taxon>
        <taxon>Eragrostidinae</taxon>
        <taxon>Eragrostis</taxon>
    </lineage>
</organism>
<sequence length="129" mass="14753">MSAVHSESTSSYFLNQSNARTQHRGLQARLPRELDLESPSLQRKAYLPYQGHESPREEACHQIVGRHRHGGRPWRRSAVATSPFGFTIQNAMPAMHGAEVQEDCEEMSSSQEKKRWHQQIPCKNLSDDQ</sequence>
<feature type="region of interest" description="Disordered" evidence="1">
    <location>
        <begin position="97"/>
        <end position="129"/>
    </location>
</feature>
<feature type="region of interest" description="Disordered" evidence="1">
    <location>
        <begin position="1"/>
        <end position="39"/>
    </location>
</feature>
<feature type="compositionally biased region" description="Polar residues" evidence="1">
    <location>
        <begin position="1"/>
        <end position="20"/>
    </location>
</feature>
<dbReference type="Gramene" id="TVU02399">
    <property type="protein sequence ID" value="TVU02399"/>
    <property type="gene ID" value="EJB05_52114"/>
</dbReference>
<dbReference type="EMBL" id="RWGY01000332">
    <property type="protein sequence ID" value="TVU02399.1"/>
    <property type="molecule type" value="Genomic_DNA"/>
</dbReference>
<accession>A0A5J9STX2</accession>
<feature type="non-terminal residue" evidence="2">
    <location>
        <position position="1"/>
    </location>
</feature>